<keyword evidence="2" id="KW-1185">Reference proteome</keyword>
<reference evidence="1 2" key="1">
    <citation type="journal article" date="2019" name="Environ. Microbiol.">
        <title>At the nexus of three kingdoms: the genome of the mycorrhizal fungus Gigaspora margarita provides insights into plant, endobacterial and fungal interactions.</title>
        <authorList>
            <person name="Venice F."/>
            <person name="Ghignone S."/>
            <person name="Salvioli di Fossalunga A."/>
            <person name="Amselem J."/>
            <person name="Novero M."/>
            <person name="Xianan X."/>
            <person name="Sedzielewska Toro K."/>
            <person name="Morin E."/>
            <person name="Lipzen A."/>
            <person name="Grigoriev I.V."/>
            <person name="Henrissat B."/>
            <person name="Martin F.M."/>
            <person name="Bonfante P."/>
        </authorList>
    </citation>
    <scope>NUCLEOTIDE SEQUENCE [LARGE SCALE GENOMIC DNA]</scope>
    <source>
        <strain evidence="1 2">BEG34</strain>
    </source>
</reference>
<comment type="caution">
    <text evidence="1">The sequence shown here is derived from an EMBL/GenBank/DDBJ whole genome shotgun (WGS) entry which is preliminary data.</text>
</comment>
<dbReference type="AlphaFoldDB" id="A0A8H3X5Y7"/>
<accession>A0A8H3X5Y7</accession>
<dbReference type="EMBL" id="WTPW01001787">
    <property type="protein sequence ID" value="KAF0414441.1"/>
    <property type="molecule type" value="Genomic_DNA"/>
</dbReference>
<proteinExistence type="predicted"/>
<name>A0A8H3X5Y7_GIGMA</name>
<protein>
    <submittedName>
        <fullName evidence="1">Bromodomain protein</fullName>
    </submittedName>
</protein>
<evidence type="ECO:0000313" key="2">
    <source>
        <dbReference type="Proteomes" id="UP000439903"/>
    </source>
</evidence>
<organism evidence="1 2">
    <name type="scientific">Gigaspora margarita</name>
    <dbReference type="NCBI Taxonomy" id="4874"/>
    <lineage>
        <taxon>Eukaryota</taxon>
        <taxon>Fungi</taxon>
        <taxon>Fungi incertae sedis</taxon>
        <taxon>Mucoromycota</taxon>
        <taxon>Glomeromycotina</taxon>
        <taxon>Glomeromycetes</taxon>
        <taxon>Diversisporales</taxon>
        <taxon>Gigasporaceae</taxon>
        <taxon>Gigaspora</taxon>
    </lineage>
</organism>
<sequence>MGEKNPSYDEFLSSKQSGIIHILKFANKPNNRLLIDKAWSPISLAPVNEEVLQVIVEFLLPKRYRIPQLWLVMNGQKKGDARTGEMMREFHTGELLELDNELEKANEQSLLGPPYAFWSKNDRKWVITSIKNILDDGIRQLHNILM</sequence>
<dbReference type="Proteomes" id="UP000439903">
    <property type="component" value="Unassembled WGS sequence"/>
</dbReference>
<evidence type="ECO:0000313" key="1">
    <source>
        <dbReference type="EMBL" id="KAF0414441.1"/>
    </source>
</evidence>
<dbReference type="OrthoDB" id="2338489at2759"/>
<gene>
    <name evidence="1" type="ORF">F8M41_007697</name>
</gene>